<organism evidence="1 2">
    <name type="scientific">Fusarium napiforme</name>
    <dbReference type="NCBI Taxonomy" id="42672"/>
    <lineage>
        <taxon>Eukaryota</taxon>
        <taxon>Fungi</taxon>
        <taxon>Dikarya</taxon>
        <taxon>Ascomycota</taxon>
        <taxon>Pezizomycotina</taxon>
        <taxon>Sordariomycetes</taxon>
        <taxon>Hypocreomycetidae</taxon>
        <taxon>Hypocreales</taxon>
        <taxon>Nectriaceae</taxon>
        <taxon>Fusarium</taxon>
        <taxon>Fusarium fujikuroi species complex</taxon>
    </lineage>
</organism>
<keyword evidence="2" id="KW-1185">Reference proteome</keyword>
<evidence type="ECO:0000313" key="2">
    <source>
        <dbReference type="Proteomes" id="UP000574317"/>
    </source>
</evidence>
<protein>
    <submittedName>
        <fullName evidence="1">Uncharacterized protein</fullName>
    </submittedName>
</protein>
<reference evidence="1 2" key="1">
    <citation type="submission" date="2020-05" db="EMBL/GenBank/DDBJ databases">
        <title>Identification and distribution of gene clusters putatively required for synthesis of sphingolipid metabolism inhibitors in phylogenetically diverse species of the filamentous fungus Fusarium.</title>
        <authorList>
            <person name="Kim H.-S."/>
            <person name="Busman M."/>
            <person name="Brown D.W."/>
            <person name="Divon H."/>
            <person name="Uhlig S."/>
            <person name="Proctor R.H."/>
        </authorList>
    </citation>
    <scope>NUCLEOTIDE SEQUENCE [LARGE SCALE GENOMIC DNA]</scope>
    <source>
        <strain evidence="1 2">NRRL 25196</strain>
    </source>
</reference>
<sequence length="200" mass="22216">MRTSFDPACEHERDQSMPARERMKTLLSFGSDDFATKFLDAGSKISLPARASCYNSFDDLHLVNLGELPTPLCAIAGDGHHGPLQDPRHLGSHRDEKSQALTDLTPLEHRGITVNVCSIRLGYLGFVLGIPLKHLIMDTTTVKRPSGQEPSFSVIHKLPTHRAPRPATASWARWHDTGDMILASQRSPEHCRDTVLFSTR</sequence>
<dbReference type="Proteomes" id="UP000574317">
    <property type="component" value="Unassembled WGS sequence"/>
</dbReference>
<accession>A0A8H5IJH0</accession>
<dbReference type="EMBL" id="JAAOAO010000550">
    <property type="protein sequence ID" value="KAF5537020.1"/>
    <property type="molecule type" value="Genomic_DNA"/>
</dbReference>
<proteinExistence type="predicted"/>
<gene>
    <name evidence="1" type="ORF">FNAPI_11527</name>
</gene>
<evidence type="ECO:0000313" key="1">
    <source>
        <dbReference type="EMBL" id="KAF5537020.1"/>
    </source>
</evidence>
<comment type="caution">
    <text evidence="1">The sequence shown here is derived from an EMBL/GenBank/DDBJ whole genome shotgun (WGS) entry which is preliminary data.</text>
</comment>
<dbReference type="AlphaFoldDB" id="A0A8H5IJH0"/>
<name>A0A8H5IJH0_9HYPO</name>